<reference evidence="2 3" key="1">
    <citation type="submission" date="2019-12" db="EMBL/GenBank/DDBJ databases">
        <title>Novel species isolated from a subtropical stream in China.</title>
        <authorList>
            <person name="Lu H."/>
        </authorList>
    </citation>
    <scope>NUCLEOTIDE SEQUENCE [LARGE SCALE GENOMIC DNA]</scope>
    <source>
        <strain evidence="2 3">CY13W</strain>
    </source>
</reference>
<dbReference type="Proteomes" id="UP000478090">
    <property type="component" value="Unassembled WGS sequence"/>
</dbReference>
<dbReference type="Gene3D" id="2.40.50.180">
    <property type="entry name" value="CheA-289, Domain 4"/>
    <property type="match status" value="1"/>
</dbReference>
<dbReference type="InterPro" id="IPR039315">
    <property type="entry name" value="CheW"/>
</dbReference>
<dbReference type="PROSITE" id="PS50851">
    <property type="entry name" value="CHEW"/>
    <property type="match status" value="1"/>
</dbReference>
<evidence type="ECO:0000313" key="3">
    <source>
        <dbReference type="Proteomes" id="UP000478090"/>
    </source>
</evidence>
<dbReference type="Pfam" id="PF01584">
    <property type="entry name" value="CheW"/>
    <property type="match status" value="1"/>
</dbReference>
<accession>A0ABW9VPQ8</accession>
<proteinExistence type="predicted"/>
<evidence type="ECO:0000259" key="1">
    <source>
        <dbReference type="PROSITE" id="PS50851"/>
    </source>
</evidence>
<dbReference type="SMART" id="SM00260">
    <property type="entry name" value="CheW"/>
    <property type="match status" value="1"/>
</dbReference>
<dbReference type="PANTHER" id="PTHR22617:SF41">
    <property type="entry name" value="CHEMOTAXIS SIGNAL TRANSDUCTION SYSTEM ADAPTOR PROTEIN CHEW"/>
    <property type="match status" value="1"/>
</dbReference>
<comment type="caution">
    <text evidence="2">The sequence shown here is derived from an EMBL/GenBank/DDBJ whole genome shotgun (WGS) entry which is preliminary data.</text>
</comment>
<dbReference type="EMBL" id="WWCM01000018">
    <property type="protein sequence ID" value="MYM41548.1"/>
    <property type="molecule type" value="Genomic_DNA"/>
</dbReference>
<dbReference type="SUPFAM" id="SSF50341">
    <property type="entry name" value="CheW-like"/>
    <property type="match status" value="1"/>
</dbReference>
<feature type="domain" description="CheW-like" evidence="1">
    <location>
        <begin position="17"/>
        <end position="161"/>
    </location>
</feature>
<organism evidence="2 3">
    <name type="scientific">Duganella qianjiadongensis</name>
    <dbReference type="NCBI Taxonomy" id="2692176"/>
    <lineage>
        <taxon>Bacteria</taxon>
        <taxon>Pseudomonadati</taxon>
        <taxon>Pseudomonadota</taxon>
        <taxon>Betaproteobacteria</taxon>
        <taxon>Burkholderiales</taxon>
        <taxon>Oxalobacteraceae</taxon>
        <taxon>Telluria group</taxon>
        <taxon>Duganella</taxon>
    </lineage>
</organism>
<keyword evidence="3" id="KW-1185">Reference proteome</keyword>
<protein>
    <submittedName>
        <fullName evidence="2">Chemotaxis protein CheW</fullName>
    </submittedName>
</protein>
<dbReference type="RefSeq" id="WP_161040851.1">
    <property type="nucleotide sequence ID" value="NZ_WWCM01000018.1"/>
</dbReference>
<dbReference type="InterPro" id="IPR036061">
    <property type="entry name" value="CheW-like_dom_sf"/>
</dbReference>
<sequence length="172" mass="17708">MSSLTLAPAQPVAAAGSAQYLSFMLGQEMFAIGILAVREILEYLGVTPVPQMPSCISGVINLRGTAVPVLDLARRLERQPGVISKRTCIIVVEVASDEGPYVIGILVDAVNAVLDIGAADIEAPPTFGAQLRAEMLQGIGKVQGRFVLLLNVQNVVSGADLAALAAAAASAA</sequence>
<dbReference type="InterPro" id="IPR002545">
    <property type="entry name" value="CheW-lke_dom"/>
</dbReference>
<dbReference type="PANTHER" id="PTHR22617">
    <property type="entry name" value="CHEMOTAXIS SENSOR HISTIDINE KINASE-RELATED"/>
    <property type="match status" value="1"/>
</dbReference>
<evidence type="ECO:0000313" key="2">
    <source>
        <dbReference type="EMBL" id="MYM41548.1"/>
    </source>
</evidence>
<name>A0ABW9VPQ8_9BURK</name>
<gene>
    <name evidence="2" type="ORF">GTP27_19765</name>
</gene>
<dbReference type="Gene3D" id="2.30.30.40">
    <property type="entry name" value="SH3 Domains"/>
    <property type="match status" value="1"/>
</dbReference>